<dbReference type="Gene3D" id="3.90.550.20">
    <property type="match status" value="1"/>
</dbReference>
<feature type="region of interest" description="Disordered" evidence="2">
    <location>
        <begin position="804"/>
        <end position="840"/>
    </location>
</feature>
<dbReference type="AlphaFoldDB" id="A0A1I8FU40"/>
<dbReference type="GO" id="GO:0051999">
    <property type="term" value="P:mannosyl-inositol phosphorylceramide biosynthetic process"/>
    <property type="evidence" value="ECO:0007669"/>
    <property type="project" value="TreeGrafter"/>
</dbReference>
<dbReference type="GO" id="GO:0000030">
    <property type="term" value="F:mannosyltransferase activity"/>
    <property type="evidence" value="ECO:0007669"/>
    <property type="project" value="TreeGrafter"/>
</dbReference>
<dbReference type="InterPro" id="IPR051706">
    <property type="entry name" value="Glycosyltransferase_domain"/>
</dbReference>
<evidence type="ECO:0000313" key="3">
    <source>
        <dbReference type="Proteomes" id="UP000095280"/>
    </source>
</evidence>
<dbReference type="PANTHER" id="PTHR32385:SF15">
    <property type="entry name" value="INOSITOL PHOSPHOCERAMIDE MANNOSYLTRANSFERASE 1"/>
    <property type="match status" value="1"/>
</dbReference>
<keyword evidence="3" id="KW-1185">Reference proteome</keyword>
<protein>
    <submittedName>
        <fullName evidence="4">Endonuclease/exonuclease/phosphatase family protein</fullName>
    </submittedName>
</protein>
<reference evidence="4" key="1">
    <citation type="submission" date="2016-11" db="UniProtKB">
        <authorList>
            <consortium name="WormBaseParasite"/>
        </authorList>
    </citation>
    <scope>IDENTIFICATION</scope>
</reference>
<sequence length="951" mass="105731">MSDLPGVCESHWLALRPLEWAETGRTAALASRLPSSADTGTTSFIMSAARSACIRHEFVSLNRRDRQTTTRRHESTASRVARRLSCSERPAAGPEHLHRELLAHVEQQSLQRLRHLPVLGGGQTPQTVADLGTHGQLQLPVLLKRQSERKLEPAPTSCDSAASSIALTAGSTPSFISRALLTSLRARRCVHLASSGRLYTMLPVSKLRSLQLSDARRPSTRCPMMSLSPRNRSAWLSSSANAISSSACRDLAGSGDFSRGRTGPTRSNLARLEFTKLSFLNRQLYMMVTSWNMRLEHRSLSFPPRYSGLHDFSMSQKTPLTKPSEVASNWQNSVDSSLRSWMRLSSEPSIRCSIRRCFPVDGSANFESRFRRYTCSASARAFGAASRTSDSLSDSSSSSLRELLLYLEIERSCGLTQSVNKTVRFEAKRDGPMTDLPAPFLPFINSARPNLISILLVLDGKAEWEDWRATKKGQQSGEAGKDVGIDREYCGTPSAYCVGNNSTRMRCFHIRLIKRCLAQLVVVSLLALLLLFIARRSEADEEQRVPQPRRPPVVAILHQSWKTAHLPPLFANLSATFADCLPSFRRILWTDSDNRDLVARHYPWFLARYDSLAPGVQRADVARLFYMHRYGGVYCDLDCDCLRGFQHLLANTSLALGAMEGSLIPERENPAFVDEGQVENSFMYSQPRHPFFWELILRLNATQGDLPIMASGTYLLMTGIRSARRIGLDRTLFSGLPYLTVYPPSLFNPFSWINPQEGRASPDCQLFGQFTPQSRQLCRQAYLKSNASYIVQYHTQVWDKGRKNVLPAPRRRSRQRRRWQPTEATRPMKSSASEEAAQRPAAAVDPLCARRCRMRQVAARMGGLDVLRHVLGAAARIAGRADPPKTARCLGQPVGQVGREPGLEDVVTNYPLPASLILAAVAGVQEALDCAPDAVEEAAVIDAEHLAETAP</sequence>
<dbReference type="InterPro" id="IPR007577">
    <property type="entry name" value="GlycoTrfase_DXD_sugar-bd_CS"/>
</dbReference>
<dbReference type="GO" id="GO:0016020">
    <property type="term" value="C:membrane"/>
    <property type="evidence" value="ECO:0007669"/>
    <property type="project" value="GOC"/>
</dbReference>
<proteinExistence type="predicted"/>
<dbReference type="Proteomes" id="UP000095280">
    <property type="component" value="Unplaced"/>
</dbReference>
<accession>A0A1I8FU40</accession>
<evidence type="ECO:0000256" key="2">
    <source>
        <dbReference type="SAM" id="MobiDB-lite"/>
    </source>
</evidence>
<feature type="compositionally biased region" description="Basic residues" evidence="2">
    <location>
        <begin position="809"/>
        <end position="819"/>
    </location>
</feature>
<evidence type="ECO:0000313" key="4">
    <source>
        <dbReference type="WBParaSite" id="maker-unitig_8389-snap-gene-0.2-mRNA-1"/>
    </source>
</evidence>
<dbReference type="InterPro" id="IPR029044">
    <property type="entry name" value="Nucleotide-diphossugar_trans"/>
</dbReference>
<feature type="compositionally biased region" description="Low complexity" evidence="2">
    <location>
        <begin position="830"/>
        <end position="840"/>
    </location>
</feature>
<keyword evidence="1" id="KW-0808">Transferase</keyword>
<name>A0A1I8FU40_9PLAT</name>
<dbReference type="PANTHER" id="PTHR32385">
    <property type="entry name" value="MANNOSYL PHOSPHORYLINOSITOL CERAMIDE SYNTHASE"/>
    <property type="match status" value="1"/>
</dbReference>
<evidence type="ECO:0000256" key="1">
    <source>
        <dbReference type="ARBA" id="ARBA00022679"/>
    </source>
</evidence>
<dbReference type="WBParaSite" id="maker-unitig_8389-snap-gene-0.2-mRNA-1">
    <property type="protein sequence ID" value="maker-unitig_8389-snap-gene-0.2-mRNA-1"/>
    <property type="gene ID" value="maker-unitig_8389-snap-gene-0.2"/>
</dbReference>
<dbReference type="Pfam" id="PF04488">
    <property type="entry name" value="Gly_transf_sug"/>
    <property type="match status" value="1"/>
</dbReference>
<dbReference type="SUPFAM" id="SSF53448">
    <property type="entry name" value="Nucleotide-diphospho-sugar transferases"/>
    <property type="match status" value="1"/>
</dbReference>
<organism evidence="3 4">
    <name type="scientific">Macrostomum lignano</name>
    <dbReference type="NCBI Taxonomy" id="282301"/>
    <lineage>
        <taxon>Eukaryota</taxon>
        <taxon>Metazoa</taxon>
        <taxon>Spiralia</taxon>
        <taxon>Lophotrochozoa</taxon>
        <taxon>Platyhelminthes</taxon>
        <taxon>Rhabditophora</taxon>
        <taxon>Macrostomorpha</taxon>
        <taxon>Macrostomida</taxon>
        <taxon>Macrostomidae</taxon>
        <taxon>Macrostomum</taxon>
    </lineage>
</organism>